<feature type="transmembrane region" description="Helical" evidence="10">
    <location>
        <begin position="274"/>
        <end position="292"/>
    </location>
</feature>
<sequence>MESIDEPKKLPYPKAVFFIITTEFCERFSFYGMKTVLVLFLNQVLNFSEDTSVVLYHGFNGLCYITPILGAILADSFFGKFRTIFYISILYAIGQVVLTIGAIGNGAEGIPGLPASAMSFLGLFLIGVGTGGIKPCVASFGGEQFQMPEQEGHIKTFFSIFYAAINSGSLISTALTPMFRQNVSCFGQDSCFPLAFGVPAALMVVALLIFGSGKVLNLYKLKNPTNNIILDTTSFLWYCTKARFTKSKEERENKGFLDLGEDKYDPSFIDDVKSLFNVCVIFLPFPIFWAIFDQQGSRWIFQATRMNGDVYGFQILPDQMQVINPILILIFIPLFDYVIYPIFDKFKILRTPLQRIVVGGIIAGLSFGVSGVVELNLQKTYPKLPESGFSHVTLYNGLTDCNIDSFKFTPILGEGGTQMEGTDIPSGNFSILFLQNGKYELETFKTSCGLGVEPLVINVPPKDIETDSIRRKEDSMSILYTKDFENSGANSKIIALPSEYRPKVDKSENGFPYVKFFWNAKSNDIQSVMLEPKEENSNHVLKYSTSSLEHHDAAPSRLKTTGDFRICVEKAGSKKECLMDLEILYGANYNIFIQSETDETLGIMVHKIVQENSIHLLYLLPQFILLTAAEILFGITSLAFSFTESPDSMKAVLMSVRFLTNAVGNIFDVIIISLLEGVFSSQAYEMFIFMGLMIIDMGWLAWLAKRYTYTNRNNDKFDVVSICSVEDR</sequence>
<evidence type="ECO:0000256" key="7">
    <source>
        <dbReference type="ARBA" id="ARBA00022989"/>
    </source>
</evidence>
<feature type="transmembrane region" description="Helical" evidence="10">
    <location>
        <begin position="157"/>
        <end position="180"/>
    </location>
</feature>
<dbReference type="GO" id="GO:0022857">
    <property type="term" value="F:transmembrane transporter activity"/>
    <property type="evidence" value="ECO:0007669"/>
    <property type="project" value="InterPro"/>
</dbReference>
<dbReference type="FunFam" id="1.20.1250.20:FF:000049">
    <property type="entry name" value="Solute carrier family 15 member 2"/>
    <property type="match status" value="1"/>
</dbReference>
<evidence type="ECO:0000256" key="6">
    <source>
        <dbReference type="ARBA" id="ARBA00022927"/>
    </source>
</evidence>
<evidence type="ECO:0000256" key="1">
    <source>
        <dbReference type="ARBA" id="ARBA00004141"/>
    </source>
</evidence>
<accession>A0A0K2T106</accession>
<feature type="transmembrane region" description="Helical" evidence="10">
    <location>
        <begin position="652"/>
        <end position="674"/>
    </location>
</feature>
<keyword evidence="8 10" id="KW-0472">Membrane</keyword>
<keyword evidence="3" id="KW-0813">Transport</keyword>
<dbReference type="Gene3D" id="1.20.1250.20">
    <property type="entry name" value="MFS general substrate transporter like domains"/>
    <property type="match status" value="2"/>
</dbReference>
<comment type="subcellular location">
    <subcellularLocation>
        <location evidence="1">Membrane</location>
        <topology evidence="1">Multi-pass membrane protein</topology>
    </subcellularLocation>
</comment>
<evidence type="ECO:0000256" key="4">
    <source>
        <dbReference type="ARBA" id="ARBA00022692"/>
    </source>
</evidence>
<dbReference type="CDD" id="cd17347">
    <property type="entry name" value="MFS_SLC15A1_2_like"/>
    <property type="match status" value="1"/>
</dbReference>
<dbReference type="OrthoDB" id="8904098at2759"/>
<feature type="transmembrane region" description="Helical" evidence="10">
    <location>
        <begin position="686"/>
        <end position="704"/>
    </location>
</feature>
<evidence type="ECO:0000256" key="10">
    <source>
        <dbReference type="SAM" id="Phobius"/>
    </source>
</evidence>
<feature type="transmembrane region" description="Helical" evidence="10">
    <location>
        <begin position="84"/>
        <end position="103"/>
    </location>
</feature>
<keyword evidence="6" id="KW-0653">Protein transport</keyword>
<dbReference type="InterPro" id="IPR018456">
    <property type="entry name" value="PTR2_symporter_CS"/>
</dbReference>
<dbReference type="SUPFAM" id="SSF103473">
    <property type="entry name" value="MFS general substrate transporter"/>
    <property type="match status" value="1"/>
</dbReference>
<dbReference type="GO" id="GO:0015031">
    <property type="term" value="P:protein transport"/>
    <property type="evidence" value="ECO:0007669"/>
    <property type="project" value="UniProtKB-KW"/>
</dbReference>
<dbReference type="GO" id="GO:0016020">
    <property type="term" value="C:membrane"/>
    <property type="evidence" value="ECO:0007669"/>
    <property type="project" value="UniProtKB-SubCell"/>
</dbReference>
<feature type="transmembrane region" description="Helical" evidence="10">
    <location>
        <begin position="355"/>
        <end position="373"/>
    </location>
</feature>
<dbReference type="GO" id="GO:0006857">
    <property type="term" value="P:oligopeptide transport"/>
    <property type="evidence" value="ECO:0007669"/>
    <property type="project" value="InterPro"/>
</dbReference>
<dbReference type="PANTHER" id="PTHR11654">
    <property type="entry name" value="OLIGOPEPTIDE TRANSPORTER-RELATED"/>
    <property type="match status" value="1"/>
</dbReference>
<feature type="transmembrane region" description="Helical" evidence="10">
    <location>
        <begin position="192"/>
        <end position="210"/>
    </location>
</feature>
<evidence type="ECO:0000256" key="8">
    <source>
        <dbReference type="ARBA" id="ARBA00023136"/>
    </source>
</evidence>
<feature type="transmembrane region" description="Helical" evidence="10">
    <location>
        <begin position="115"/>
        <end position="137"/>
    </location>
</feature>
<dbReference type="AlphaFoldDB" id="A0A0K2T106"/>
<reference evidence="11" key="1">
    <citation type="submission" date="2014-05" db="EMBL/GenBank/DDBJ databases">
        <authorList>
            <person name="Chronopoulou M."/>
        </authorList>
    </citation>
    <scope>NUCLEOTIDE SEQUENCE</scope>
    <source>
        <tissue evidence="11">Whole organism</tissue>
    </source>
</reference>
<keyword evidence="7 10" id="KW-1133">Transmembrane helix</keyword>
<evidence type="ECO:0000256" key="2">
    <source>
        <dbReference type="ARBA" id="ARBA00005982"/>
    </source>
</evidence>
<feature type="transmembrane region" description="Helical" evidence="10">
    <location>
        <begin position="616"/>
        <end position="640"/>
    </location>
</feature>
<evidence type="ECO:0000313" key="11">
    <source>
        <dbReference type="EMBL" id="CDW19282.1"/>
    </source>
</evidence>
<protein>
    <recommendedName>
        <fullName evidence="9">Oligopeptide transporter 1</fullName>
    </recommendedName>
</protein>
<evidence type="ECO:0000256" key="3">
    <source>
        <dbReference type="ARBA" id="ARBA00022448"/>
    </source>
</evidence>
<name>A0A0K2T106_LEPSM</name>
<feature type="transmembrane region" description="Helical" evidence="10">
    <location>
        <begin position="53"/>
        <end position="72"/>
    </location>
</feature>
<comment type="similarity">
    <text evidence="2">Belongs to the major facilitator superfamily. Proton-dependent oligopeptide transporter (POT/PTR) (TC 2.A.17) family.</text>
</comment>
<keyword evidence="4 10" id="KW-0812">Transmembrane</keyword>
<dbReference type="InterPro" id="IPR036259">
    <property type="entry name" value="MFS_trans_sf"/>
</dbReference>
<evidence type="ECO:0000256" key="9">
    <source>
        <dbReference type="ARBA" id="ARBA00078114"/>
    </source>
</evidence>
<dbReference type="EMBL" id="HACA01001921">
    <property type="protein sequence ID" value="CDW19282.1"/>
    <property type="molecule type" value="Transcribed_RNA"/>
</dbReference>
<dbReference type="InterPro" id="IPR000109">
    <property type="entry name" value="POT_fam"/>
</dbReference>
<keyword evidence="5" id="KW-0571">Peptide transport</keyword>
<evidence type="ECO:0000256" key="5">
    <source>
        <dbReference type="ARBA" id="ARBA00022856"/>
    </source>
</evidence>
<dbReference type="PROSITE" id="PS01022">
    <property type="entry name" value="PTR2_1"/>
    <property type="match status" value="1"/>
</dbReference>
<proteinExistence type="inferred from homology"/>
<dbReference type="Pfam" id="PF00854">
    <property type="entry name" value="PTR2"/>
    <property type="match status" value="2"/>
</dbReference>
<feature type="transmembrane region" description="Helical" evidence="10">
    <location>
        <begin position="322"/>
        <end position="343"/>
    </location>
</feature>
<organism evidence="11">
    <name type="scientific">Lepeophtheirus salmonis</name>
    <name type="common">Salmon louse</name>
    <name type="synonym">Caligus salmonis</name>
    <dbReference type="NCBI Taxonomy" id="72036"/>
    <lineage>
        <taxon>Eukaryota</taxon>
        <taxon>Metazoa</taxon>
        <taxon>Ecdysozoa</taxon>
        <taxon>Arthropoda</taxon>
        <taxon>Crustacea</taxon>
        <taxon>Multicrustacea</taxon>
        <taxon>Hexanauplia</taxon>
        <taxon>Copepoda</taxon>
        <taxon>Siphonostomatoida</taxon>
        <taxon>Caligidae</taxon>
        <taxon>Lepeophtheirus</taxon>
    </lineage>
</organism>